<evidence type="ECO:0000313" key="3">
    <source>
        <dbReference type="EMBL" id="SVB18096.1"/>
    </source>
</evidence>
<protein>
    <recommendedName>
        <fullName evidence="2">Amidohydrolase-related domain-containing protein</fullName>
    </recommendedName>
</protein>
<keyword evidence="1" id="KW-0456">Lyase</keyword>
<sequence length="334" mass="37841">MIIDSHGHYTTLPPAIDAWRSRQIAELAKPTKGSIKVSDDEIRETLENGQIKRLRERGTDKMFFSPRASSMGHHFGGELVSLYWTQHCNELIARVISLYPDDFVPVCQLPQSPGVPPKAAIAELERCVNEMGFVGCVMNPDPSGGYWTDPPLSDKDWWYPFYEKLVELDVPAMIHVSATCNPNFHSTGSHYMNADTTSIVQLHQSTVFQDFPNLRIIVPHGGGAIPYQYGRFRGIAIRDGFQPFDEFIKNIYFDTAIYDQNGLELLLKVAGIDNVLFASEMIGAVNAIDPLTGRYFDDIKPIVDNIEWLTEEHRTKLFEGNVLKVYPRLRNYLT</sequence>
<gene>
    <name evidence="3" type="ORF">METZ01_LOCUS170950</name>
</gene>
<dbReference type="InterPro" id="IPR032465">
    <property type="entry name" value="ACMSD"/>
</dbReference>
<reference evidence="3" key="1">
    <citation type="submission" date="2018-05" db="EMBL/GenBank/DDBJ databases">
        <authorList>
            <person name="Lanie J.A."/>
            <person name="Ng W.-L."/>
            <person name="Kazmierczak K.M."/>
            <person name="Andrzejewski T.M."/>
            <person name="Davidsen T.M."/>
            <person name="Wayne K.J."/>
            <person name="Tettelin H."/>
            <person name="Glass J.I."/>
            <person name="Rusch D."/>
            <person name="Podicherti R."/>
            <person name="Tsui H.-C.T."/>
            <person name="Winkler M.E."/>
        </authorList>
    </citation>
    <scope>NUCLEOTIDE SEQUENCE</scope>
</reference>
<evidence type="ECO:0000256" key="1">
    <source>
        <dbReference type="ARBA" id="ARBA00023239"/>
    </source>
</evidence>
<feature type="domain" description="Amidohydrolase-related" evidence="2">
    <location>
        <begin position="3"/>
        <end position="327"/>
    </location>
</feature>
<dbReference type="EMBL" id="UINC01031674">
    <property type="protein sequence ID" value="SVB18096.1"/>
    <property type="molecule type" value="Genomic_DNA"/>
</dbReference>
<dbReference type="Pfam" id="PF04909">
    <property type="entry name" value="Amidohydro_2"/>
    <property type="match status" value="1"/>
</dbReference>
<dbReference type="GO" id="GO:0016787">
    <property type="term" value="F:hydrolase activity"/>
    <property type="evidence" value="ECO:0007669"/>
    <property type="project" value="InterPro"/>
</dbReference>
<evidence type="ECO:0000259" key="2">
    <source>
        <dbReference type="Pfam" id="PF04909"/>
    </source>
</evidence>
<dbReference type="InterPro" id="IPR032466">
    <property type="entry name" value="Metal_Hydrolase"/>
</dbReference>
<dbReference type="GO" id="GO:0016831">
    <property type="term" value="F:carboxy-lyase activity"/>
    <property type="evidence" value="ECO:0007669"/>
    <property type="project" value="InterPro"/>
</dbReference>
<accession>A0A382BWA3</accession>
<proteinExistence type="predicted"/>
<dbReference type="AlphaFoldDB" id="A0A382BWA3"/>
<dbReference type="InterPro" id="IPR006680">
    <property type="entry name" value="Amidohydro-rel"/>
</dbReference>
<name>A0A382BWA3_9ZZZZ</name>
<dbReference type="PANTHER" id="PTHR21240:SF28">
    <property type="entry name" value="ISO-OROTATE DECARBOXYLASE (EUROFUNG)"/>
    <property type="match status" value="1"/>
</dbReference>
<dbReference type="SUPFAM" id="SSF51556">
    <property type="entry name" value="Metallo-dependent hydrolases"/>
    <property type="match status" value="1"/>
</dbReference>
<dbReference type="GO" id="GO:0019748">
    <property type="term" value="P:secondary metabolic process"/>
    <property type="evidence" value="ECO:0007669"/>
    <property type="project" value="TreeGrafter"/>
</dbReference>
<organism evidence="3">
    <name type="scientific">marine metagenome</name>
    <dbReference type="NCBI Taxonomy" id="408172"/>
    <lineage>
        <taxon>unclassified sequences</taxon>
        <taxon>metagenomes</taxon>
        <taxon>ecological metagenomes</taxon>
    </lineage>
</organism>
<dbReference type="Gene3D" id="3.20.20.140">
    <property type="entry name" value="Metal-dependent hydrolases"/>
    <property type="match status" value="1"/>
</dbReference>
<dbReference type="PANTHER" id="PTHR21240">
    <property type="entry name" value="2-AMINO-3-CARBOXYLMUCONATE-6-SEMIALDEHYDE DECARBOXYLASE"/>
    <property type="match status" value="1"/>
</dbReference>
<dbReference type="GO" id="GO:0005737">
    <property type="term" value="C:cytoplasm"/>
    <property type="evidence" value="ECO:0007669"/>
    <property type="project" value="TreeGrafter"/>
</dbReference>